<protein>
    <submittedName>
        <fullName evidence="3">DUF4129 domain-containing protein</fullName>
    </submittedName>
</protein>
<name>A0A8J6LLB8_9FIRM</name>
<sequence length="502" mass="57528">MNSPLPEGDKGASPWLQFLTALFCWLFMILLTLTIPLGLYRRRPVVTAVLLLFLAAGGSFHGGRRSARNFPVLWQMIYVFLFQWGVAVLWVIANREEVGKLFLMPGRIVTRYPQWWIPAVMTWFVARGFGGMIHRLQRRPRCPTRDWRNQWSDDKVDLTDWNQNWRSLQVSTCGLLGAGVFVLAVAPAPVEVELPWPLDPGRLLLWLLSCTGLALLTAGNYCYQRACWDGEGLAVTASLPREWRGQAGRILLFLSLPAWLFPGNFRAVGWRAVRWVLARTGSFRPLKLPEVGEEVPPPSLFLPEPLVVSTGTPSMLEKILIWFYFMALICLGLFFTGVLLVFIGYLIHRSLAGQLDSIRGLPKLLVRFYLFVRRLWPRRPKTGFPRRTGGSTLEEKVPVGVRPRRKVHSWGKGPRALVRRGYYRLLRKARQRGLAWRASQTPAEIGQALAAMLPEEREAVQGVTAGYQEARYGPLEPPKEDLRRFEYWRRALEDRLERRSRN</sequence>
<feature type="transmembrane region" description="Helical" evidence="1">
    <location>
        <begin position="43"/>
        <end position="60"/>
    </location>
</feature>
<keyword evidence="1" id="KW-0812">Transmembrane</keyword>
<dbReference type="Proteomes" id="UP000657177">
    <property type="component" value="Unassembled WGS sequence"/>
</dbReference>
<feature type="transmembrane region" description="Helical" evidence="1">
    <location>
        <begin position="321"/>
        <end position="347"/>
    </location>
</feature>
<feature type="transmembrane region" description="Helical" evidence="1">
    <location>
        <begin position="12"/>
        <end position="37"/>
    </location>
</feature>
<proteinExistence type="predicted"/>
<evidence type="ECO:0000256" key="1">
    <source>
        <dbReference type="SAM" id="Phobius"/>
    </source>
</evidence>
<dbReference type="Pfam" id="PF13559">
    <property type="entry name" value="DUF4129"/>
    <property type="match status" value="1"/>
</dbReference>
<feature type="transmembrane region" description="Helical" evidence="1">
    <location>
        <begin position="203"/>
        <end position="223"/>
    </location>
</feature>
<dbReference type="EMBL" id="JAAKDE010000003">
    <property type="protein sequence ID" value="MBA2132244.1"/>
    <property type="molecule type" value="Genomic_DNA"/>
</dbReference>
<feature type="transmembrane region" description="Helical" evidence="1">
    <location>
        <begin position="72"/>
        <end position="93"/>
    </location>
</feature>
<evidence type="ECO:0000259" key="2">
    <source>
        <dbReference type="Pfam" id="PF13559"/>
    </source>
</evidence>
<dbReference type="RefSeq" id="WP_181338700.1">
    <property type="nucleotide sequence ID" value="NZ_JAAKDE010000003.1"/>
</dbReference>
<feature type="transmembrane region" description="Helical" evidence="1">
    <location>
        <begin position="168"/>
        <end position="188"/>
    </location>
</feature>
<evidence type="ECO:0000313" key="3">
    <source>
        <dbReference type="EMBL" id="MBA2132244.1"/>
    </source>
</evidence>
<reference evidence="3" key="1">
    <citation type="submission" date="2020-06" db="EMBL/GenBank/DDBJ databases">
        <title>Novel chitinolytic bacterium.</title>
        <authorList>
            <person name="Ungkulpasvich U."/>
            <person name="Kosugi A."/>
            <person name="Uke A."/>
        </authorList>
    </citation>
    <scope>NUCLEOTIDE SEQUENCE</scope>
    <source>
        <strain evidence="3">UUS1-1</strain>
    </source>
</reference>
<keyword evidence="1" id="KW-0472">Membrane</keyword>
<comment type="caution">
    <text evidence="3">The sequence shown here is derived from an EMBL/GenBank/DDBJ whole genome shotgun (WGS) entry which is preliminary data.</text>
</comment>
<feature type="domain" description="Protein-glutamine gamma-glutamyltransferase-like C-terminal" evidence="2">
    <location>
        <begin position="422"/>
        <end position="486"/>
    </location>
</feature>
<keyword evidence="1" id="KW-1133">Transmembrane helix</keyword>
<gene>
    <name evidence="3" type="ORF">G5B42_01585</name>
</gene>
<accession>A0A8J6LLB8</accession>
<organism evidence="3 4">
    <name type="scientific">Capillibacterium thermochitinicola</name>
    <dbReference type="NCBI Taxonomy" id="2699427"/>
    <lineage>
        <taxon>Bacteria</taxon>
        <taxon>Bacillati</taxon>
        <taxon>Bacillota</taxon>
        <taxon>Capillibacterium</taxon>
    </lineage>
</organism>
<keyword evidence="4" id="KW-1185">Reference proteome</keyword>
<evidence type="ECO:0000313" key="4">
    <source>
        <dbReference type="Proteomes" id="UP000657177"/>
    </source>
</evidence>
<dbReference type="AlphaFoldDB" id="A0A8J6LLB8"/>
<dbReference type="InterPro" id="IPR025403">
    <property type="entry name" value="TgpA-like_C"/>
</dbReference>